<organism evidence="3 6">
    <name type="scientific">Brucella anthropi</name>
    <name type="common">Ochrobactrum anthropi</name>
    <dbReference type="NCBI Taxonomy" id="529"/>
    <lineage>
        <taxon>Bacteria</taxon>
        <taxon>Pseudomonadati</taxon>
        <taxon>Pseudomonadota</taxon>
        <taxon>Alphaproteobacteria</taxon>
        <taxon>Hyphomicrobiales</taxon>
        <taxon>Brucellaceae</taxon>
        <taxon>Brucella/Ochrobactrum group</taxon>
        <taxon>Brucella</taxon>
    </lineage>
</organism>
<comment type="caution">
    <text evidence="3">The sequence shown here is derived from an EMBL/GenBank/DDBJ whole genome shotgun (WGS) entry which is preliminary data.</text>
</comment>
<dbReference type="EMBL" id="WBWX01000003">
    <property type="protein sequence ID" value="KAB2799247.1"/>
    <property type="molecule type" value="Genomic_DNA"/>
</dbReference>
<evidence type="ECO:0000313" key="5">
    <source>
        <dbReference type="Proteomes" id="UP000481876"/>
    </source>
</evidence>
<protein>
    <submittedName>
        <fullName evidence="3">Uncharacterized protein</fullName>
    </submittedName>
</protein>
<reference evidence="3" key="2">
    <citation type="submission" date="2020-09" db="EMBL/GenBank/DDBJ databases">
        <authorList>
            <person name="Dalcin Martins P."/>
        </authorList>
    </citation>
    <scope>NUCLEOTIDE SEQUENCE</scope>
    <source>
        <strain evidence="3">MAG47</strain>
    </source>
</reference>
<reference evidence="4 5" key="1">
    <citation type="submission" date="2019-09" db="EMBL/GenBank/DDBJ databases">
        <title>Taxonomic organization of the family Brucellaceae based on a phylogenomic approach.</title>
        <authorList>
            <person name="Leclercq S."/>
            <person name="Cloeckaert A."/>
            <person name="Zygmunt M.S."/>
        </authorList>
    </citation>
    <scope>NUCLEOTIDE SEQUENCE [LARGE SCALE GENOMIC DNA]</scope>
    <source>
        <strain evidence="2 4">CCUG 34461</strain>
        <strain evidence="1 5">LMG 3313</strain>
    </source>
</reference>
<dbReference type="AlphaFoldDB" id="A0A011UIK4"/>
<proteinExistence type="predicted"/>
<accession>A0A011UIK4</accession>
<evidence type="ECO:0000313" key="1">
    <source>
        <dbReference type="EMBL" id="KAB2772712.1"/>
    </source>
</evidence>
<dbReference type="Proteomes" id="UP000481876">
    <property type="component" value="Unassembled WGS sequence"/>
</dbReference>
<dbReference type="Proteomes" id="UP000441102">
    <property type="component" value="Unassembled WGS sequence"/>
</dbReference>
<evidence type="ECO:0000313" key="3">
    <source>
        <dbReference type="EMBL" id="MBE0562064.1"/>
    </source>
</evidence>
<dbReference type="Proteomes" id="UP000642265">
    <property type="component" value="Unassembled WGS sequence"/>
</dbReference>
<name>A0A011UIK4_BRUAN</name>
<dbReference type="EMBL" id="JACZKO010000038">
    <property type="protein sequence ID" value="MBE0562064.1"/>
    <property type="molecule type" value="Genomic_DNA"/>
</dbReference>
<reference evidence="3" key="3">
    <citation type="submission" date="2020-10" db="EMBL/GenBank/DDBJ databases">
        <title>Enrichment of novel Verrucomicrobia, Bacteroidetes and Krumholzibacteria in an oxygen-limited, methane- and iron-fed bioreactor inoculated with Bothnian Sea sediments.</title>
        <authorList>
            <person name="Martins P.D."/>
            <person name="de Jong A."/>
            <person name="Lenstra W.K."/>
            <person name="van Helmond N.A.G.M."/>
            <person name="Slomp C.P."/>
            <person name="Jetten M.S.M."/>
            <person name="Welte C.U."/>
            <person name="Rasigraf O."/>
        </authorList>
    </citation>
    <scope>NUCLEOTIDE SEQUENCE</scope>
    <source>
        <strain evidence="3">MAG47</strain>
    </source>
</reference>
<evidence type="ECO:0000313" key="2">
    <source>
        <dbReference type="EMBL" id="KAB2799247.1"/>
    </source>
</evidence>
<gene>
    <name evidence="1" type="ORF">F9L04_03755</name>
    <name evidence="2" type="ORF">F9L06_11740</name>
    <name evidence="3" type="ORF">IH622_14775</name>
</gene>
<dbReference type="RefSeq" id="WP_010658869.1">
    <property type="nucleotide sequence ID" value="NZ_CP044971.1"/>
</dbReference>
<dbReference type="EMBL" id="WBWS01000003">
    <property type="protein sequence ID" value="KAB2772712.1"/>
    <property type="molecule type" value="Genomic_DNA"/>
</dbReference>
<dbReference type="GeneID" id="61315001"/>
<sequence length="68" mass="7692">MDDTASFPEMEDGEDMETATRSETVAYIEQMLEQLSLMAKSTNYVLLAYMIEIALIEAREALHNEAES</sequence>
<evidence type="ECO:0000313" key="4">
    <source>
        <dbReference type="Proteomes" id="UP000441102"/>
    </source>
</evidence>
<evidence type="ECO:0000313" key="6">
    <source>
        <dbReference type="Proteomes" id="UP000642265"/>
    </source>
</evidence>